<feature type="active site" description="Proton donor/acceptor" evidence="9">
    <location>
        <position position="160"/>
    </location>
</feature>
<dbReference type="EMBL" id="AONG01000002">
    <property type="protein sequence ID" value="KIQ71344.1"/>
    <property type="molecule type" value="Genomic_DNA"/>
</dbReference>
<dbReference type="UniPathway" id="UPA00219"/>
<dbReference type="Gene3D" id="2.40.440.10">
    <property type="entry name" value="L,D-transpeptidase catalytic domain-like"/>
    <property type="match status" value="1"/>
</dbReference>
<keyword evidence="3" id="KW-0328">Glycosyltransferase</keyword>
<dbReference type="PATRIC" id="fig|1123501.6.peg.179"/>
<name>A0A0D0QA55_9RHOB</name>
<accession>A0A0D0QA55</accession>
<evidence type="ECO:0000256" key="8">
    <source>
        <dbReference type="ARBA" id="ARBA00023316"/>
    </source>
</evidence>
<evidence type="ECO:0000256" key="7">
    <source>
        <dbReference type="ARBA" id="ARBA00022984"/>
    </source>
</evidence>
<keyword evidence="8 9" id="KW-0961">Cell wall biogenesis/degradation</keyword>
<dbReference type="Pfam" id="PF03734">
    <property type="entry name" value="YkuD"/>
    <property type="match status" value="1"/>
</dbReference>
<dbReference type="InterPro" id="IPR050979">
    <property type="entry name" value="LD-transpeptidase"/>
</dbReference>
<dbReference type="GO" id="GO:0005576">
    <property type="term" value="C:extracellular region"/>
    <property type="evidence" value="ECO:0007669"/>
    <property type="project" value="TreeGrafter"/>
</dbReference>
<evidence type="ECO:0000313" key="12">
    <source>
        <dbReference type="EMBL" id="KIQ71344.1"/>
    </source>
</evidence>
<feature type="active site" description="Nucleophile" evidence="9">
    <location>
        <position position="176"/>
    </location>
</feature>
<dbReference type="eggNOG" id="COG1376">
    <property type="taxonomic scope" value="Bacteria"/>
</dbReference>
<feature type="domain" description="L,D-TPase catalytic" evidence="11">
    <location>
        <begin position="62"/>
        <end position="200"/>
    </location>
</feature>
<keyword evidence="6 9" id="KW-0133">Cell shape</keyword>
<dbReference type="STRING" id="1123501.Wenmar_00114"/>
<dbReference type="PANTHER" id="PTHR30582:SF24">
    <property type="entry name" value="L,D-TRANSPEPTIDASE ERFK_SRFK-RELATED"/>
    <property type="match status" value="1"/>
</dbReference>
<evidence type="ECO:0000313" key="13">
    <source>
        <dbReference type="Proteomes" id="UP000035100"/>
    </source>
</evidence>
<evidence type="ECO:0000256" key="4">
    <source>
        <dbReference type="ARBA" id="ARBA00022679"/>
    </source>
</evidence>
<keyword evidence="7 9" id="KW-0573">Peptidoglycan synthesis</keyword>
<keyword evidence="5" id="KW-0378">Hydrolase</keyword>
<protein>
    <recommendedName>
        <fullName evidence="11">L,D-TPase catalytic domain-containing protein</fullName>
    </recommendedName>
</protein>
<dbReference type="RefSeq" id="WP_018302002.1">
    <property type="nucleotide sequence ID" value="NZ_KB902280.1"/>
</dbReference>
<dbReference type="CDD" id="cd16913">
    <property type="entry name" value="YkuD_like"/>
    <property type="match status" value="1"/>
</dbReference>
<keyword evidence="13" id="KW-1185">Reference proteome</keyword>
<evidence type="ECO:0000256" key="9">
    <source>
        <dbReference type="PROSITE-ProRule" id="PRU01373"/>
    </source>
</evidence>
<dbReference type="GO" id="GO:0071972">
    <property type="term" value="F:peptidoglycan L,D-transpeptidase activity"/>
    <property type="evidence" value="ECO:0007669"/>
    <property type="project" value="TreeGrafter"/>
</dbReference>
<dbReference type="GO" id="GO:0071555">
    <property type="term" value="P:cell wall organization"/>
    <property type="evidence" value="ECO:0007669"/>
    <property type="project" value="UniProtKB-UniRule"/>
</dbReference>
<evidence type="ECO:0000256" key="10">
    <source>
        <dbReference type="SAM" id="MobiDB-lite"/>
    </source>
</evidence>
<dbReference type="PANTHER" id="PTHR30582">
    <property type="entry name" value="L,D-TRANSPEPTIDASE"/>
    <property type="match status" value="1"/>
</dbReference>
<sequence length="204" mass="22086">MAVAAGRAAAQDALDAGPLELEVTPGGGAVAPAPEANPYGLPMDGNPLSPTLVDVQPGLAPGVIHVDPNRFRLYWTLPEPGKAIRYAVGIGRRGLYESGTFRVGAKQEWPSWRPTDEMIERDPDHYAQYADGMPGGPDNPLGARALYLYRGNVDSYLRIHGTNAPSTIGTAVSNGCARLTNEYIVDLYRRVPMDSQVFLYNRFT</sequence>
<evidence type="ECO:0000256" key="3">
    <source>
        <dbReference type="ARBA" id="ARBA00022676"/>
    </source>
</evidence>
<dbReference type="AlphaFoldDB" id="A0A0D0QA55"/>
<dbReference type="GO" id="GO:0008360">
    <property type="term" value="P:regulation of cell shape"/>
    <property type="evidence" value="ECO:0007669"/>
    <property type="project" value="UniProtKB-UniRule"/>
</dbReference>
<reference evidence="12 13" key="1">
    <citation type="submission" date="2013-01" db="EMBL/GenBank/DDBJ databases">
        <authorList>
            <person name="Fiebig A."/>
            <person name="Goeker M."/>
            <person name="Klenk H.-P.P."/>
        </authorList>
    </citation>
    <scope>NUCLEOTIDE SEQUENCE [LARGE SCALE GENOMIC DNA]</scope>
    <source>
        <strain evidence="12 13">DSM 24838</strain>
    </source>
</reference>
<evidence type="ECO:0000256" key="6">
    <source>
        <dbReference type="ARBA" id="ARBA00022960"/>
    </source>
</evidence>
<dbReference type="InterPro" id="IPR005490">
    <property type="entry name" value="LD_TPept_cat_dom"/>
</dbReference>
<proteinExistence type="inferred from homology"/>
<gene>
    <name evidence="12" type="ORF">Wenmar_00114</name>
</gene>
<feature type="region of interest" description="Disordered" evidence="10">
    <location>
        <begin position="19"/>
        <end position="45"/>
    </location>
</feature>
<comment type="caution">
    <text evidence="12">The sequence shown here is derived from an EMBL/GenBank/DDBJ whole genome shotgun (WGS) entry which is preliminary data.</text>
</comment>
<evidence type="ECO:0000259" key="11">
    <source>
        <dbReference type="PROSITE" id="PS52029"/>
    </source>
</evidence>
<keyword evidence="4" id="KW-0808">Transferase</keyword>
<evidence type="ECO:0000256" key="2">
    <source>
        <dbReference type="ARBA" id="ARBA00005992"/>
    </source>
</evidence>
<dbReference type="GO" id="GO:0016757">
    <property type="term" value="F:glycosyltransferase activity"/>
    <property type="evidence" value="ECO:0007669"/>
    <property type="project" value="UniProtKB-KW"/>
</dbReference>
<organism evidence="12 13">
    <name type="scientific">Wenxinia marina DSM 24838</name>
    <dbReference type="NCBI Taxonomy" id="1123501"/>
    <lineage>
        <taxon>Bacteria</taxon>
        <taxon>Pseudomonadati</taxon>
        <taxon>Pseudomonadota</taxon>
        <taxon>Alphaproteobacteria</taxon>
        <taxon>Rhodobacterales</taxon>
        <taxon>Roseobacteraceae</taxon>
        <taxon>Wenxinia</taxon>
    </lineage>
</organism>
<evidence type="ECO:0000256" key="1">
    <source>
        <dbReference type="ARBA" id="ARBA00004752"/>
    </source>
</evidence>
<dbReference type="InterPro" id="IPR038063">
    <property type="entry name" value="Transpep_catalytic_dom"/>
</dbReference>
<dbReference type="Proteomes" id="UP000035100">
    <property type="component" value="Unassembled WGS sequence"/>
</dbReference>
<dbReference type="PROSITE" id="PS52029">
    <property type="entry name" value="LD_TPASE"/>
    <property type="match status" value="1"/>
</dbReference>
<comment type="pathway">
    <text evidence="1 9">Cell wall biogenesis; peptidoglycan biosynthesis.</text>
</comment>
<evidence type="ECO:0000256" key="5">
    <source>
        <dbReference type="ARBA" id="ARBA00022801"/>
    </source>
</evidence>
<dbReference type="GO" id="GO:0018104">
    <property type="term" value="P:peptidoglycan-protein cross-linking"/>
    <property type="evidence" value="ECO:0007669"/>
    <property type="project" value="TreeGrafter"/>
</dbReference>
<dbReference type="SUPFAM" id="SSF141523">
    <property type="entry name" value="L,D-transpeptidase catalytic domain-like"/>
    <property type="match status" value="1"/>
</dbReference>
<comment type="similarity">
    <text evidence="2">Belongs to the YkuD family.</text>
</comment>